<dbReference type="InterPro" id="IPR036397">
    <property type="entry name" value="RNaseH_sf"/>
</dbReference>
<evidence type="ECO:0000259" key="3">
    <source>
        <dbReference type="PROSITE" id="PS50994"/>
    </source>
</evidence>
<feature type="region of interest" description="Disordered" evidence="1">
    <location>
        <begin position="614"/>
        <end position="652"/>
    </location>
</feature>
<dbReference type="SUPFAM" id="SSF53098">
    <property type="entry name" value="Ribonuclease H-like"/>
    <property type="match status" value="1"/>
</dbReference>
<organism evidence="4 5">
    <name type="scientific">Prorocentrum cordatum</name>
    <dbReference type="NCBI Taxonomy" id="2364126"/>
    <lineage>
        <taxon>Eukaryota</taxon>
        <taxon>Sar</taxon>
        <taxon>Alveolata</taxon>
        <taxon>Dinophyceae</taxon>
        <taxon>Prorocentrales</taxon>
        <taxon>Prorocentraceae</taxon>
        <taxon>Prorocentrum</taxon>
    </lineage>
</organism>
<accession>A0ABN9Q391</accession>
<protein>
    <recommendedName>
        <fullName evidence="3">Integrase catalytic domain-containing protein</fullName>
    </recommendedName>
</protein>
<dbReference type="Gene3D" id="3.30.420.10">
    <property type="entry name" value="Ribonuclease H-like superfamily/Ribonuclease H"/>
    <property type="match status" value="1"/>
</dbReference>
<dbReference type="InterPro" id="IPR001584">
    <property type="entry name" value="Integrase_cat-core"/>
</dbReference>
<keyword evidence="5" id="KW-1185">Reference proteome</keyword>
<feature type="non-terminal residue" evidence="4">
    <location>
        <position position="1"/>
    </location>
</feature>
<dbReference type="EMBL" id="CAUYUJ010001757">
    <property type="protein sequence ID" value="CAK0797465.1"/>
    <property type="molecule type" value="Genomic_DNA"/>
</dbReference>
<evidence type="ECO:0000313" key="4">
    <source>
        <dbReference type="EMBL" id="CAK0797465.1"/>
    </source>
</evidence>
<feature type="chain" id="PRO_5045311852" description="Integrase catalytic domain-containing protein" evidence="2">
    <location>
        <begin position="21"/>
        <end position="2386"/>
    </location>
</feature>
<gene>
    <name evidence="4" type="ORF">PCOR1329_LOCUS6542</name>
</gene>
<evidence type="ECO:0000256" key="1">
    <source>
        <dbReference type="SAM" id="MobiDB-lite"/>
    </source>
</evidence>
<evidence type="ECO:0000313" key="5">
    <source>
        <dbReference type="Proteomes" id="UP001189429"/>
    </source>
</evidence>
<feature type="signal peptide" evidence="2">
    <location>
        <begin position="1"/>
        <end position="20"/>
    </location>
</feature>
<sequence>IMKFITVIGLLTTAISCVLSLAEPQRCRPMTPQRGHRIGESRLPAPAWGPHAHDQQPQGLPAAELAQQSTSKVPPFWAPYLEQRGYPFRLWVQDVMLWCAATELQPPQRGPAIVQRLGGTARDLCREVPVENIALDRFDGLGNQVEDGVQMLIAGLRRRFGPLDVQTSISTIVELLTFRRQERESVDDAVTRFEALRARVGQLDDQFVLPTPVLALLFLEAMHVPKAVYPLVLQSNNGQLPTTTDQLNTVIGMVRQQGHFAEHAHAGPQSLAEGYRGKGHHGQHWFTGDGASGTATWSDTAAYMYGQSAAGVSSAGSAAHGNSSQHYVVQDEEGYDCCATCASYLREDEPGDEDSMTDDDDLDTSEFTPEELQEYYGDAEGWDYDTLLREYLFAKRRFRHFVHRGSRRARFPRSNWSMRMSSGKGGSFGRGGKRYMAGSPSATNPRGRDGGVMRCHECGSETHLVASCPQRKGKGKGKHFAAWSAPSATTGPQTPGSQAVGPVLGAYSPSPAQPRTGSMAGVLHYLTDDIQTPGVQIGDLDEDDGREALDWETLNVLDDITERDMLAEIHASAEGRADAKTSPEWFPWWRVDQLESTNQETYLVRTRMKNRSGEALLVDPGGPGNLAGDERGHRMAEKQRQAGLPPPARTPLGETLEVGGVGSGSQQVTHSHRYQLALEGGQAATYEALVLPNSSVPALLGRKSLRGQRTLLDCFNNRLYRIGPGGYSLRLSPASAQYHLEESHAGHLMLPCDLYDELTTSSSAFANSDGVQHGEQEEYCRNVIQQRDRRELFWGARNDKRAKRFECRIARAQLEGHRLCVVEADEGSVVWDMPDILELPDHGRWRMGRLRWCNLGVRDARGFPAAQVSALAASFPTEQRALSTDQLSQGADPDRKVKERPQEVEQVFDDCGSDFTKLYVANEYELDEVCYGTELREDQYVDEQPCVMMFEFFGMTGSEAYLSLKDEQRHFFHSTNDMVKYMNHYYGHLQRDDVAELRGGASGATRLLVRRGYRGGPNFDLICNWAYLHDNKPLVLLISTPCTSLKGFSALNKVINHGGWLRSRRISVALARLAAAAACAQMDAGRHLVSEQPLGSDSTSSMTGGLPIKKSSEFWASNECLIGGLRKFRCDGQHERALLAHGGRGACPEHDKWRLENPKGHAEWAIGICRELATSTSRMIEHVRSQGHHLVVFECYPATAVQRQAQLELTRPTPSQNHHHLHPFRQNGELEERDPMIHFHLLWQHGKLEELDRMVHDLDRDWQQHWTEQSQLSRQVAPQDLLTPSVQNQARRNLQQLQLNDLKVSMRGLRLELVTSPAGPRSTLDTRCGCCTAPIRKLFGASSDDSMFDSGTLQPLMVQWDILYIGDQMVAHMIDEATRWTVLNILDRKTAITIIAGVTNGWIRPHGPMKLLIADIEGGLHGEEAYQWLDRWGIEMKAKEEGSHAQLVERHHDLARKIIHRVRSQLEQEGIAMPLEIVIAECALIKNLLSTVAGFSPYQAVYGRLPALLAEFEPVGDCQIDDQSAGIPGISRHHRGLREVAMQAMVEMTAKDRLRRALRSKKRAPHETLQLAVGDQVDFHRPQSTKDELGWRGPATLLQVGPPVLVRWQCRVFQVRPQDLRRSLVYFVMFTNNIFFEAGSRDPVATIMSYADQLDSRGVRVGGLFDAGWKRTADSQKLSELVLAVLHVAASGFYLVGCIGARVGNGVSVLEGVVGCDHSFLWWWPRGRPELTWYHEASGSARLKLAQIIGKDHWRDVSFVQFILTDDESEDHDANDDDDSDSDATQEYEFASWQYMKEQAALPAVDTECAQNDFFFAAPDADHVMEAMEEVSANSRPDCVEIGMGAPLMYWVRPEAEHVRRPGAGELYVLRIYNTGQREIVVEREMNVFTLEEARAHEVEVRQAMKDELQRWAGLQAFQRFPKDQANNVIDSRWVLKRKEIDGKKQVRARPAVRGFKDMQSPELSTFAGTTVAAMGGGVKRKMQFTMPPGSITVLRQLEGYEDFNPVAEVLISDPQPYVYHNEKGELQMIMSSHVDDLKGGREDYLREKVLSMIEAEFGKLRRHYDNFECIGIMREHNPTTKAIWTHQQHYVQQLRPLQEDQYVMENEDGQVNTESHAAYMSLLGGIAWMTLTMPPIAVYVSYLQRQAKKPTVGDIRKINRLLKWIMTHVKQLGVRFVALSPDRVRLAVVSDSAFHAMEFEGLATRGCVIMLLEASEEVVQTGSTYKIVMLDWCSRKQNNVVRSTYAAELIALLDALGTGTLLNVALTEINEGVWSANQMRMRQENGNLMMQMMAAIDAKAVFDAVAADVIMIATDKRMFVPTLTVREQLDGLQLAQLCWIDTVDMLADALTKGEIDREPLVKLGFQNEWRLSGLQPVAFAVRSVL</sequence>
<feature type="domain" description="Integrase catalytic" evidence="3">
    <location>
        <begin position="1351"/>
        <end position="1505"/>
    </location>
</feature>
<dbReference type="Proteomes" id="UP001189429">
    <property type="component" value="Unassembled WGS sequence"/>
</dbReference>
<evidence type="ECO:0000256" key="2">
    <source>
        <dbReference type="SAM" id="SignalP"/>
    </source>
</evidence>
<reference evidence="4" key="1">
    <citation type="submission" date="2023-10" db="EMBL/GenBank/DDBJ databases">
        <authorList>
            <person name="Chen Y."/>
            <person name="Shah S."/>
            <person name="Dougan E. K."/>
            <person name="Thang M."/>
            <person name="Chan C."/>
        </authorList>
    </citation>
    <scope>NUCLEOTIDE SEQUENCE [LARGE SCALE GENOMIC DNA]</scope>
</reference>
<feature type="compositionally biased region" description="Basic and acidic residues" evidence="1">
    <location>
        <begin position="628"/>
        <end position="640"/>
    </location>
</feature>
<name>A0ABN9Q391_9DINO</name>
<proteinExistence type="predicted"/>
<dbReference type="InterPro" id="IPR012337">
    <property type="entry name" value="RNaseH-like_sf"/>
</dbReference>
<keyword evidence="2" id="KW-0732">Signal</keyword>
<feature type="region of interest" description="Disordered" evidence="1">
    <location>
        <begin position="29"/>
        <end position="63"/>
    </location>
</feature>
<comment type="caution">
    <text evidence="4">The sequence shown here is derived from an EMBL/GenBank/DDBJ whole genome shotgun (WGS) entry which is preliminary data.</text>
</comment>
<dbReference type="PROSITE" id="PS50994">
    <property type="entry name" value="INTEGRASE"/>
    <property type="match status" value="1"/>
</dbReference>